<evidence type="ECO:0000313" key="2">
    <source>
        <dbReference type="Proteomes" id="UP000346198"/>
    </source>
</evidence>
<evidence type="ECO:0000313" key="1">
    <source>
        <dbReference type="EMBL" id="VGO22425.1"/>
    </source>
</evidence>
<dbReference type="Proteomes" id="UP000346198">
    <property type="component" value="Unassembled WGS sequence"/>
</dbReference>
<dbReference type="EMBL" id="CAAHFH010000002">
    <property type="protein sequence ID" value="VGO22425.1"/>
    <property type="molecule type" value="Genomic_DNA"/>
</dbReference>
<keyword evidence="2" id="KW-1185">Reference proteome</keyword>
<dbReference type="SUPFAM" id="SSF52833">
    <property type="entry name" value="Thioredoxin-like"/>
    <property type="match status" value="1"/>
</dbReference>
<dbReference type="RefSeq" id="WP_136063807.1">
    <property type="nucleotide sequence ID" value="NZ_CAAHFH010000002.1"/>
</dbReference>
<accession>A0A6C2UQ65</accession>
<gene>
    <name evidence="1" type="ORF">SCARR_04508</name>
</gene>
<reference evidence="1 2" key="1">
    <citation type="submission" date="2019-04" db="EMBL/GenBank/DDBJ databases">
        <authorList>
            <person name="Van Vliet M D."/>
        </authorList>
    </citation>
    <scope>NUCLEOTIDE SEQUENCE [LARGE SCALE GENOMIC DNA]</scope>
    <source>
        <strain evidence="1 2">F21</strain>
    </source>
</reference>
<protein>
    <submittedName>
        <fullName evidence="1">Ferredoxin, 2Fe-2S</fullName>
    </submittedName>
</protein>
<sequence length="103" mass="11308">MPIIVKPEYHFFICNSYRVGGDAKGVCNKKGATDLLMYLEGEILDRGMDGAVSSTGCLKVCTQGPVMVLYPQAKWFGEVTEEKLDAILDAIEDGEDTSELEIE</sequence>
<dbReference type="CDD" id="cd02980">
    <property type="entry name" value="TRX_Fd_family"/>
    <property type="match status" value="1"/>
</dbReference>
<name>A0A6C2UQ65_9BACT</name>
<proteinExistence type="predicted"/>
<dbReference type="InterPro" id="IPR036249">
    <property type="entry name" value="Thioredoxin-like_sf"/>
</dbReference>
<organism evidence="1 2">
    <name type="scientific">Pontiella sulfatireligans</name>
    <dbReference type="NCBI Taxonomy" id="2750658"/>
    <lineage>
        <taxon>Bacteria</taxon>
        <taxon>Pseudomonadati</taxon>
        <taxon>Kiritimatiellota</taxon>
        <taxon>Kiritimatiellia</taxon>
        <taxon>Kiritimatiellales</taxon>
        <taxon>Pontiellaceae</taxon>
        <taxon>Pontiella</taxon>
    </lineage>
</organism>
<dbReference type="AlphaFoldDB" id="A0A6C2UQ65"/>
<dbReference type="Gene3D" id="3.40.30.10">
    <property type="entry name" value="Glutaredoxin"/>
    <property type="match status" value="1"/>
</dbReference>